<dbReference type="EMBL" id="VGJX01000085">
    <property type="protein sequence ID" value="MBM3273958.1"/>
    <property type="molecule type" value="Genomic_DNA"/>
</dbReference>
<proteinExistence type="predicted"/>
<sequence>MGFSQLATGIAGLAGTYLLIVGVKFGYLRLNGRILLDRALRRREPPKGKTTQARITFCSPVLNPKMAWDILETGLDELDEPVERLLYLNTGDNALVAARLFNRLIQEVDTEYVAFCHQDWRPIDRDWVEETLAVFAANPRCGMVAQIGVAEDKESLGGRILDPHGYNGRAGSHRLHAPDEQCFVLRTATVREFPFDEANLPEFHYYAVDYAYELQRRGGEIWSTPALAYHGSAAGSLNSPSFKRARAILRAKYGPGAVRATTGWI</sequence>
<dbReference type="InterPro" id="IPR029044">
    <property type="entry name" value="Nucleotide-diphossugar_trans"/>
</dbReference>
<name>A0A937X292_9BACT</name>
<evidence type="ECO:0000313" key="2">
    <source>
        <dbReference type="EMBL" id="MBM3273958.1"/>
    </source>
</evidence>
<protein>
    <submittedName>
        <fullName evidence="2">Uncharacterized protein</fullName>
    </submittedName>
</protein>
<accession>A0A937X292</accession>
<dbReference type="Gene3D" id="3.90.550.10">
    <property type="entry name" value="Spore Coat Polysaccharide Biosynthesis Protein SpsA, Chain A"/>
    <property type="match status" value="1"/>
</dbReference>
<keyword evidence="1" id="KW-1133">Transmembrane helix</keyword>
<comment type="caution">
    <text evidence="2">The sequence shown here is derived from an EMBL/GenBank/DDBJ whole genome shotgun (WGS) entry which is preliminary data.</text>
</comment>
<keyword evidence="1" id="KW-0812">Transmembrane</keyword>
<dbReference type="Proteomes" id="UP000703893">
    <property type="component" value="Unassembled WGS sequence"/>
</dbReference>
<dbReference type="AlphaFoldDB" id="A0A937X292"/>
<dbReference type="SUPFAM" id="SSF53448">
    <property type="entry name" value="Nucleotide-diphospho-sugar transferases"/>
    <property type="match status" value="1"/>
</dbReference>
<feature type="transmembrane region" description="Helical" evidence="1">
    <location>
        <begin position="6"/>
        <end position="28"/>
    </location>
</feature>
<keyword evidence="1" id="KW-0472">Membrane</keyword>
<evidence type="ECO:0000313" key="3">
    <source>
        <dbReference type="Proteomes" id="UP000703893"/>
    </source>
</evidence>
<reference evidence="2 3" key="1">
    <citation type="submission" date="2019-03" db="EMBL/GenBank/DDBJ databases">
        <title>Lake Tanganyika Metagenome-Assembled Genomes (MAGs).</title>
        <authorList>
            <person name="Tran P."/>
        </authorList>
    </citation>
    <scope>NUCLEOTIDE SEQUENCE [LARGE SCALE GENOMIC DNA]</scope>
    <source>
        <strain evidence="2">K_DeepCast_65m_m2_236</strain>
    </source>
</reference>
<evidence type="ECO:0000256" key="1">
    <source>
        <dbReference type="SAM" id="Phobius"/>
    </source>
</evidence>
<organism evidence="2 3">
    <name type="scientific">Candidatus Tanganyikabacteria bacterium</name>
    <dbReference type="NCBI Taxonomy" id="2961651"/>
    <lineage>
        <taxon>Bacteria</taxon>
        <taxon>Bacillati</taxon>
        <taxon>Candidatus Sericytochromatia</taxon>
        <taxon>Candidatus Tanganyikabacteria</taxon>
    </lineage>
</organism>
<gene>
    <name evidence="2" type="ORF">FJZ00_02305</name>
</gene>